<name>A0A6L9W7D8_9ACTN</name>
<comment type="caution">
    <text evidence="2">The sequence shown here is derived from an EMBL/GenBank/DDBJ whole genome shotgun (WGS) entry which is preliminary data.</text>
</comment>
<dbReference type="EMBL" id="JAAGWG010000040">
    <property type="protein sequence ID" value="NEK87742.1"/>
    <property type="molecule type" value="Genomic_DNA"/>
</dbReference>
<dbReference type="RefSeq" id="WP_163207936.1">
    <property type="nucleotide sequence ID" value="NZ_JAAGWG010000040.1"/>
</dbReference>
<protein>
    <submittedName>
        <fullName evidence="2">Uncharacterized protein</fullName>
    </submittedName>
</protein>
<dbReference type="Proteomes" id="UP000479241">
    <property type="component" value="Unassembled WGS sequence"/>
</dbReference>
<proteinExistence type="predicted"/>
<evidence type="ECO:0000313" key="2">
    <source>
        <dbReference type="EMBL" id="NEK87742.1"/>
    </source>
</evidence>
<sequence length="175" mass="18926">MTTPSAKNRTTTDTATGGTERTADTATERPSDAGTQPATGGADEMEQLARTRDEAEDRARELLAAQVLQESRNGSHDERARQLVLAVRRDLLVELREQEQEQARRQLASAADSSEDAVAGLVNGVTTIARSLVPAVLVRPEEVIETTYALADQGLRVARRFALAVTENVRSLVTT</sequence>
<reference evidence="2 3" key="1">
    <citation type="submission" date="2019-12" db="EMBL/GenBank/DDBJ databases">
        <title>the WGS of Blastococcus saxobsidens 67B17.</title>
        <authorList>
            <person name="Jiang Z."/>
        </authorList>
    </citation>
    <scope>NUCLEOTIDE SEQUENCE [LARGE SCALE GENOMIC DNA]</scope>
    <source>
        <strain evidence="2 3">67B17</strain>
    </source>
</reference>
<feature type="region of interest" description="Disordered" evidence="1">
    <location>
        <begin position="1"/>
        <end position="57"/>
    </location>
</feature>
<dbReference type="AlphaFoldDB" id="A0A6L9W7D8"/>
<evidence type="ECO:0000256" key="1">
    <source>
        <dbReference type="SAM" id="MobiDB-lite"/>
    </source>
</evidence>
<accession>A0A6L9W7D8</accession>
<organism evidence="2 3">
    <name type="scientific">Blastococcus saxobsidens</name>
    <dbReference type="NCBI Taxonomy" id="138336"/>
    <lineage>
        <taxon>Bacteria</taxon>
        <taxon>Bacillati</taxon>
        <taxon>Actinomycetota</taxon>
        <taxon>Actinomycetes</taxon>
        <taxon>Geodermatophilales</taxon>
        <taxon>Geodermatophilaceae</taxon>
        <taxon>Blastococcus</taxon>
    </lineage>
</organism>
<feature type="compositionally biased region" description="Basic and acidic residues" evidence="1">
    <location>
        <begin position="21"/>
        <end position="31"/>
    </location>
</feature>
<feature type="compositionally biased region" description="Basic and acidic residues" evidence="1">
    <location>
        <begin position="47"/>
        <end position="57"/>
    </location>
</feature>
<evidence type="ECO:0000313" key="3">
    <source>
        <dbReference type="Proteomes" id="UP000479241"/>
    </source>
</evidence>
<gene>
    <name evidence="2" type="ORF">GCU60_18545</name>
</gene>
<feature type="compositionally biased region" description="Low complexity" evidence="1">
    <location>
        <begin position="9"/>
        <end position="20"/>
    </location>
</feature>